<accession>A0A9P1G7I7</accession>
<sequence>MDEPLTVFFSVTTSDDPTPMHFQLSAKDDPLKVGRNKKSGIVVNKPGVSWVHLEIKFSPETGGLLLRDLSTNGVGLRSGRNDTMTKVEKEVDTELPSGAAITLPFRIRPTQGELQTTLTFSIDGVDSPSSELTESEEAVEVVQERKGKRKKPEGKDKGKEKKKKVKHEFTAGQFVRVVGLKAKGELNGKVGLLIEWDEGNGYWKVRMEDGTGKAFRPANLEPHKAEPPKSEDGPVVRTIPPPPPDEPAPATAARQEVPPGPPGPPGPPANGVKPKEAAVPQVLRPPILPTMPATMPPMMPVPMPMPTMMPMLSPGLPLMPPMMGLPLPRRP</sequence>
<dbReference type="Proteomes" id="UP001152797">
    <property type="component" value="Unassembled WGS sequence"/>
</dbReference>
<dbReference type="EMBL" id="CAMXCT030003117">
    <property type="protein sequence ID" value="CAL4789873.1"/>
    <property type="molecule type" value="Genomic_DNA"/>
</dbReference>
<keyword evidence="6" id="KW-1185">Reference proteome</keyword>
<dbReference type="SUPFAM" id="SSF49879">
    <property type="entry name" value="SMAD/FHA domain"/>
    <property type="match status" value="1"/>
</dbReference>
<dbReference type="AlphaFoldDB" id="A0A9P1G7I7"/>
<proteinExistence type="predicted"/>
<feature type="domain" description="FHA" evidence="2">
    <location>
        <begin position="31"/>
        <end position="81"/>
    </location>
</feature>
<feature type="region of interest" description="Disordered" evidence="1">
    <location>
        <begin position="125"/>
        <end position="165"/>
    </location>
</feature>
<dbReference type="InterPro" id="IPR008984">
    <property type="entry name" value="SMAD_FHA_dom_sf"/>
</dbReference>
<comment type="caution">
    <text evidence="3">The sequence shown here is derived from an EMBL/GenBank/DDBJ whole genome shotgun (WGS) entry which is preliminary data.</text>
</comment>
<evidence type="ECO:0000313" key="3">
    <source>
        <dbReference type="EMBL" id="CAI4002561.1"/>
    </source>
</evidence>
<dbReference type="Gene3D" id="2.60.200.20">
    <property type="match status" value="1"/>
</dbReference>
<evidence type="ECO:0000313" key="5">
    <source>
        <dbReference type="EMBL" id="CAL4789873.1"/>
    </source>
</evidence>
<gene>
    <name evidence="3" type="ORF">C1SCF055_LOCUS28507</name>
</gene>
<evidence type="ECO:0000259" key="2">
    <source>
        <dbReference type="PROSITE" id="PS50006"/>
    </source>
</evidence>
<dbReference type="InterPro" id="IPR000253">
    <property type="entry name" value="FHA_dom"/>
</dbReference>
<dbReference type="PROSITE" id="PS50006">
    <property type="entry name" value="FHA_DOMAIN"/>
    <property type="match status" value="1"/>
</dbReference>
<feature type="compositionally biased region" description="Pro residues" evidence="1">
    <location>
        <begin position="258"/>
        <end position="268"/>
    </location>
</feature>
<dbReference type="CDD" id="cd00060">
    <property type="entry name" value="FHA"/>
    <property type="match status" value="1"/>
</dbReference>
<reference evidence="4" key="2">
    <citation type="submission" date="2024-04" db="EMBL/GenBank/DDBJ databases">
        <authorList>
            <person name="Chen Y."/>
            <person name="Shah S."/>
            <person name="Dougan E. K."/>
            <person name="Thang M."/>
            <person name="Chan C."/>
        </authorList>
    </citation>
    <scope>NUCLEOTIDE SEQUENCE [LARGE SCALE GENOMIC DNA]</scope>
</reference>
<organism evidence="3">
    <name type="scientific">Cladocopium goreaui</name>
    <dbReference type="NCBI Taxonomy" id="2562237"/>
    <lineage>
        <taxon>Eukaryota</taxon>
        <taxon>Sar</taxon>
        <taxon>Alveolata</taxon>
        <taxon>Dinophyceae</taxon>
        <taxon>Suessiales</taxon>
        <taxon>Symbiodiniaceae</taxon>
        <taxon>Cladocopium</taxon>
    </lineage>
</organism>
<protein>
    <submittedName>
        <fullName evidence="5">FHA domain-containing protein</fullName>
    </submittedName>
</protein>
<dbReference type="EMBL" id="CAMXCT010003117">
    <property type="protein sequence ID" value="CAI4002561.1"/>
    <property type="molecule type" value="Genomic_DNA"/>
</dbReference>
<feature type="compositionally biased region" description="Basic and acidic residues" evidence="1">
    <location>
        <begin position="221"/>
        <end position="234"/>
    </location>
</feature>
<dbReference type="OrthoDB" id="445308at2759"/>
<evidence type="ECO:0000313" key="6">
    <source>
        <dbReference type="Proteomes" id="UP001152797"/>
    </source>
</evidence>
<dbReference type="EMBL" id="CAMXCT020003117">
    <property type="protein sequence ID" value="CAL1155936.1"/>
    <property type="molecule type" value="Genomic_DNA"/>
</dbReference>
<evidence type="ECO:0000313" key="4">
    <source>
        <dbReference type="EMBL" id="CAL1155936.1"/>
    </source>
</evidence>
<name>A0A9P1G7I7_9DINO</name>
<feature type="region of interest" description="Disordered" evidence="1">
    <location>
        <begin position="214"/>
        <end position="278"/>
    </location>
</feature>
<reference evidence="3" key="1">
    <citation type="submission" date="2022-10" db="EMBL/GenBank/DDBJ databases">
        <authorList>
            <person name="Chen Y."/>
            <person name="Dougan E. K."/>
            <person name="Chan C."/>
            <person name="Rhodes N."/>
            <person name="Thang M."/>
        </authorList>
    </citation>
    <scope>NUCLEOTIDE SEQUENCE</scope>
</reference>
<evidence type="ECO:0000256" key="1">
    <source>
        <dbReference type="SAM" id="MobiDB-lite"/>
    </source>
</evidence>
<dbReference type="Pfam" id="PF00498">
    <property type="entry name" value="FHA"/>
    <property type="match status" value="1"/>
</dbReference>